<name>A0A8J5YIP6_9ROSI</name>
<gene>
    <name evidence="3" type="ORF">CXB51_023954</name>
</gene>
<dbReference type="AlphaFoldDB" id="A0A8J5YIP6"/>
<reference evidence="3 4" key="1">
    <citation type="journal article" date="2021" name="bioRxiv">
        <title>The Gossypium anomalum genome as a resource for cotton improvement and evolutionary analysis of hybrid incompatibility.</title>
        <authorList>
            <person name="Grover C.E."/>
            <person name="Yuan D."/>
            <person name="Arick M.A."/>
            <person name="Miller E.R."/>
            <person name="Hu G."/>
            <person name="Peterson D.G."/>
            <person name="Wendel J.F."/>
            <person name="Udall J.A."/>
        </authorList>
    </citation>
    <scope>NUCLEOTIDE SEQUENCE [LARGE SCALE GENOMIC DNA]</scope>
    <source>
        <strain evidence="3">JFW-Udall</strain>
        <tissue evidence="3">Leaf</tissue>
    </source>
</reference>
<keyword evidence="4" id="KW-1185">Reference proteome</keyword>
<evidence type="ECO:0000313" key="4">
    <source>
        <dbReference type="Proteomes" id="UP000701853"/>
    </source>
</evidence>
<feature type="compositionally biased region" description="Polar residues" evidence="1">
    <location>
        <begin position="1"/>
        <end position="13"/>
    </location>
</feature>
<proteinExistence type="predicted"/>
<organism evidence="3 4">
    <name type="scientific">Gossypium anomalum</name>
    <dbReference type="NCBI Taxonomy" id="47600"/>
    <lineage>
        <taxon>Eukaryota</taxon>
        <taxon>Viridiplantae</taxon>
        <taxon>Streptophyta</taxon>
        <taxon>Embryophyta</taxon>
        <taxon>Tracheophyta</taxon>
        <taxon>Spermatophyta</taxon>
        <taxon>Magnoliopsida</taxon>
        <taxon>eudicotyledons</taxon>
        <taxon>Gunneridae</taxon>
        <taxon>Pentapetalae</taxon>
        <taxon>rosids</taxon>
        <taxon>malvids</taxon>
        <taxon>Malvales</taxon>
        <taxon>Malvaceae</taxon>
        <taxon>Malvoideae</taxon>
        <taxon>Gossypium</taxon>
    </lineage>
</organism>
<dbReference type="Pfam" id="PF07727">
    <property type="entry name" value="RVT_2"/>
    <property type="match status" value="1"/>
</dbReference>
<dbReference type="CDD" id="cd09272">
    <property type="entry name" value="RNase_HI_RT_Ty1"/>
    <property type="match status" value="1"/>
</dbReference>
<accession>A0A8J5YIP6</accession>
<feature type="region of interest" description="Disordered" evidence="1">
    <location>
        <begin position="1"/>
        <end position="24"/>
    </location>
</feature>
<protein>
    <recommendedName>
        <fullName evidence="2">Reverse transcriptase Ty1/copia-type domain-containing protein</fullName>
    </recommendedName>
</protein>
<dbReference type="InterPro" id="IPR013103">
    <property type="entry name" value="RVT_2"/>
</dbReference>
<dbReference type="OrthoDB" id="1711174at2759"/>
<dbReference type="InterPro" id="IPR043502">
    <property type="entry name" value="DNA/RNA_pol_sf"/>
</dbReference>
<feature type="domain" description="Reverse transcriptase Ty1/copia-type" evidence="2">
    <location>
        <begin position="102"/>
        <end position="292"/>
    </location>
</feature>
<comment type="caution">
    <text evidence="3">The sequence shown here is derived from an EMBL/GenBank/DDBJ whole genome shotgun (WGS) entry which is preliminary data.</text>
</comment>
<dbReference type="EMBL" id="JAHUZN010000009">
    <property type="protein sequence ID" value="KAG8482492.1"/>
    <property type="molecule type" value="Genomic_DNA"/>
</dbReference>
<dbReference type="PANTHER" id="PTHR11439">
    <property type="entry name" value="GAG-POL-RELATED RETROTRANSPOSON"/>
    <property type="match status" value="1"/>
</dbReference>
<sequence length="520" mass="58466">MQSLPTASSSSVLPQPAVKSCAPSVDTRNSHAMVTRSKAGIFKPKVYLTTVACSDVPVDKHAAMKHKCWVDAVHAELQAFERNNTWILCSLPSYRRTIGYKCPMVHAVTIRTILAIAVMKKWQLRQVDVNNVFLNGELTEEIFMDQPPGFEVFDSSGQKLVCCLNKALYGLRQAPCAWFHALKQFLTDVLGFHASHADLSLFVRTSFDGQLLLMAYVDDIVITGSSGAAIDSVVRQLHSKFALKDMSRLNFFLGIEIHTTSQGMYLSQRKYVKEILAKANITGVAATLTPMVCMPKLVAFDESQACLDGHLYRSLVGMLQYLCITRPDLSFYVNKPSQYMNSPSDSHWKVVKRVLSYLIGTLEYGLCYSHGQCKLVGYSDADWASSIEDRRSTTEEEYRSLDYCVSEVLWFKQLLAEIRVGLEQTPVVWCDNTSTVSMSANLTHHTRVKHVEIDHHFVREKVLDGTIQVNYVPSANQVVDILTKPIPPKQFVEFRHALQVTPVNTVVRSELQKRKEPGEC</sequence>
<dbReference type="Proteomes" id="UP000701853">
    <property type="component" value="Chromosome 9"/>
</dbReference>
<evidence type="ECO:0000256" key="1">
    <source>
        <dbReference type="SAM" id="MobiDB-lite"/>
    </source>
</evidence>
<evidence type="ECO:0000313" key="3">
    <source>
        <dbReference type="EMBL" id="KAG8482492.1"/>
    </source>
</evidence>
<dbReference type="PANTHER" id="PTHR11439:SF467">
    <property type="entry name" value="INTEGRASE CATALYTIC DOMAIN-CONTAINING PROTEIN"/>
    <property type="match status" value="1"/>
</dbReference>
<dbReference type="SUPFAM" id="SSF56672">
    <property type="entry name" value="DNA/RNA polymerases"/>
    <property type="match status" value="1"/>
</dbReference>
<evidence type="ECO:0000259" key="2">
    <source>
        <dbReference type="Pfam" id="PF07727"/>
    </source>
</evidence>